<proteinExistence type="predicted"/>
<gene>
    <name evidence="4" type="ORF">WJX72_010414</name>
</gene>
<evidence type="ECO:0000256" key="2">
    <source>
        <dbReference type="SAM" id="MobiDB-lite"/>
    </source>
</evidence>
<comment type="pathway">
    <text evidence="1">Protein modification; protein ubiquitination.</text>
</comment>
<sequence>MEDAELVRSLRRKHGNRPAGAIVQPQEHLPSFARLHKKCSSNPFRCSSVHERDPGMKTVTLCIGGTTYATTCATLLCVDSFFTSMLSGLYEGPRTSSGDYFVDRDGKAFRHILEYLRARYYNDDSYDLPAIKGSALRSLLAEARFYQLADLVRLLEAKLGAEDGSKAQAAADRAQAYGPLVDSVYGAVRHSAAQFPQDKVDALVSEVNHGMAAKYAAGYSLQNVNCGIVFDSGEPRAPYNMYIQVLLLRQTRPGLLPQAAVDAATEQLEDKVYGLAGLPSPRGRSSSRGSSHSSSSSYAAPASAAGKSTPTSVQTSIDYFDPPGSPRLDYTPSGSPTLVLRTGETYSLPPTPFSHTTAGGTPPGSALLSSHHLLDGRVGLLDSQALISPASKRTHALLDAYYFQGRAEGHDQQLPGPEGGDDAPMAPQTPTGSPRDSATSPARVTRSAVKALFSSPTPSEADTDLLQTNSDFYGELPTPAKRTASFADGCNLLYTQQLPNIYEDEPALGQNLLWTQCLPEGSELVQTQPEEPTGAPPVAARSTPGKLPSARGHSPGQPAIEEHGDWASECGEEGCMPMTSTLANLTELPNFSALRLFRLALDESARAQREKRRQRAQQQQLAYCHEGPLLGRVVHRQLA</sequence>
<keyword evidence="5" id="KW-1185">Reference proteome</keyword>
<name>A0AAW1PH66_9CHLO</name>
<comment type="caution">
    <text evidence="4">The sequence shown here is derived from an EMBL/GenBank/DDBJ whole genome shotgun (WGS) entry which is preliminary data.</text>
</comment>
<dbReference type="InterPro" id="IPR011333">
    <property type="entry name" value="SKP1/BTB/POZ_sf"/>
</dbReference>
<feature type="compositionally biased region" description="Low complexity" evidence="2">
    <location>
        <begin position="279"/>
        <end position="308"/>
    </location>
</feature>
<dbReference type="InterPro" id="IPR000210">
    <property type="entry name" value="BTB/POZ_dom"/>
</dbReference>
<feature type="region of interest" description="Disordered" evidence="2">
    <location>
        <begin position="275"/>
        <end position="363"/>
    </location>
</feature>
<evidence type="ECO:0000313" key="4">
    <source>
        <dbReference type="EMBL" id="KAK9809160.1"/>
    </source>
</evidence>
<feature type="region of interest" description="Disordered" evidence="2">
    <location>
        <begin position="409"/>
        <end position="446"/>
    </location>
</feature>
<dbReference type="PANTHER" id="PTHR11145">
    <property type="entry name" value="BTB/POZ DOMAIN-CONTAINING ADAPTER FOR CUL3-MEDIATED RHOA DEGRADATION PROTEIN FAMILY MEMBER"/>
    <property type="match status" value="1"/>
</dbReference>
<feature type="domain" description="BTB" evidence="3">
    <location>
        <begin position="57"/>
        <end position="163"/>
    </location>
</feature>
<reference evidence="4 5" key="1">
    <citation type="journal article" date="2024" name="Nat. Commun.">
        <title>Phylogenomics reveals the evolutionary origins of lichenization in chlorophyte algae.</title>
        <authorList>
            <person name="Puginier C."/>
            <person name="Libourel C."/>
            <person name="Otte J."/>
            <person name="Skaloud P."/>
            <person name="Haon M."/>
            <person name="Grisel S."/>
            <person name="Petersen M."/>
            <person name="Berrin J.G."/>
            <person name="Delaux P.M."/>
            <person name="Dal Grande F."/>
            <person name="Keller J."/>
        </authorList>
    </citation>
    <scope>NUCLEOTIDE SEQUENCE [LARGE SCALE GENOMIC DNA]</scope>
    <source>
        <strain evidence="4 5">SAG 2043</strain>
    </source>
</reference>
<dbReference type="SMART" id="SM00225">
    <property type="entry name" value="BTB"/>
    <property type="match status" value="1"/>
</dbReference>
<evidence type="ECO:0000259" key="3">
    <source>
        <dbReference type="SMART" id="SM00225"/>
    </source>
</evidence>
<accession>A0AAW1PH66</accession>
<protein>
    <recommendedName>
        <fullName evidence="3">BTB domain-containing protein</fullName>
    </recommendedName>
</protein>
<dbReference type="EMBL" id="JALJOR010000011">
    <property type="protein sequence ID" value="KAK9809160.1"/>
    <property type="molecule type" value="Genomic_DNA"/>
</dbReference>
<dbReference type="Proteomes" id="UP001489004">
    <property type="component" value="Unassembled WGS sequence"/>
</dbReference>
<evidence type="ECO:0000256" key="1">
    <source>
        <dbReference type="ARBA" id="ARBA00004906"/>
    </source>
</evidence>
<feature type="region of interest" description="Disordered" evidence="2">
    <location>
        <begin position="525"/>
        <end position="559"/>
    </location>
</feature>
<dbReference type="Gene3D" id="3.30.710.10">
    <property type="entry name" value="Potassium Channel Kv1.1, Chain A"/>
    <property type="match status" value="1"/>
</dbReference>
<dbReference type="PANTHER" id="PTHR11145:SF8">
    <property type="entry name" value="RE57120P"/>
    <property type="match status" value="1"/>
</dbReference>
<dbReference type="InterPro" id="IPR003131">
    <property type="entry name" value="T1-type_BTB"/>
</dbReference>
<evidence type="ECO:0000313" key="5">
    <source>
        <dbReference type="Proteomes" id="UP001489004"/>
    </source>
</evidence>
<dbReference type="Pfam" id="PF02214">
    <property type="entry name" value="BTB_2"/>
    <property type="match status" value="1"/>
</dbReference>
<dbReference type="GO" id="GO:0051260">
    <property type="term" value="P:protein homooligomerization"/>
    <property type="evidence" value="ECO:0007669"/>
    <property type="project" value="InterPro"/>
</dbReference>
<feature type="compositionally biased region" description="Polar residues" evidence="2">
    <location>
        <begin position="428"/>
        <end position="442"/>
    </location>
</feature>
<organism evidence="4 5">
    <name type="scientific">[Myrmecia] bisecta</name>
    <dbReference type="NCBI Taxonomy" id="41462"/>
    <lineage>
        <taxon>Eukaryota</taxon>
        <taxon>Viridiplantae</taxon>
        <taxon>Chlorophyta</taxon>
        <taxon>core chlorophytes</taxon>
        <taxon>Trebouxiophyceae</taxon>
        <taxon>Trebouxiales</taxon>
        <taxon>Trebouxiaceae</taxon>
        <taxon>Myrmecia</taxon>
    </lineage>
</organism>
<dbReference type="SUPFAM" id="SSF54695">
    <property type="entry name" value="POZ domain"/>
    <property type="match status" value="1"/>
</dbReference>
<dbReference type="AlphaFoldDB" id="A0AAW1PH66"/>
<dbReference type="InterPro" id="IPR045068">
    <property type="entry name" value="BACURD1-3"/>
</dbReference>